<reference evidence="3" key="1">
    <citation type="submission" date="2021-08" db="EMBL/GenBank/DDBJ databases">
        <authorList>
            <person name="Papudeshi B."/>
            <person name="Bashey-Visser F."/>
        </authorList>
    </citation>
    <scope>NUCLEOTIDE SEQUENCE</scope>
    <source>
        <strain evidence="3">MC_266_E_2016</strain>
    </source>
</reference>
<evidence type="ECO:0000256" key="1">
    <source>
        <dbReference type="ARBA" id="ARBA00043959"/>
    </source>
</evidence>
<dbReference type="NCBIfam" id="NF033701">
    <property type="entry name" value="yciY_fam"/>
    <property type="match status" value="1"/>
</dbReference>
<comment type="similarity">
    <text evidence="1">Belongs to the YciY family.</text>
</comment>
<organism evidence="3 4">
    <name type="scientific">Xenorhabdus bovienii</name>
    <name type="common">Xenorhabdus nematophila subsp. bovienii</name>
    <dbReference type="NCBI Taxonomy" id="40576"/>
    <lineage>
        <taxon>Bacteria</taxon>
        <taxon>Pseudomonadati</taxon>
        <taxon>Pseudomonadota</taxon>
        <taxon>Gammaproteobacteria</taxon>
        <taxon>Enterobacterales</taxon>
        <taxon>Morganellaceae</taxon>
        <taxon>Xenorhabdus</taxon>
    </lineage>
</organism>
<evidence type="ECO:0000313" key="4">
    <source>
        <dbReference type="Proteomes" id="UP001222434"/>
    </source>
</evidence>
<accession>A0AAJ1J801</accession>
<reference evidence="3" key="2">
    <citation type="journal article" date="2022" name="J. Evol. Biol.">
        <title>Pre- and post-association barriers to host switching in sympatric mutualists.</title>
        <authorList>
            <person name="Dinges Z.M."/>
            <person name="Phillips R.K."/>
            <person name="Lively C.M."/>
            <person name="Bashey F."/>
        </authorList>
    </citation>
    <scope>NUCLEOTIDE SEQUENCE</scope>
    <source>
        <strain evidence="3">MC_266_E_2016</strain>
    </source>
</reference>
<name>A0AAJ1J801_XENBV</name>
<evidence type="ECO:0000256" key="2">
    <source>
        <dbReference type="ARBA" id="ARBA00044192"/>
    </source>
</evidence>
<dbReference type="InterPro" id="IPR049586">
    <property type="entry name" value="YciY"/>
</dbReference>
<evidence type="ECO:0000313" key="3">
    <source>
        <dbReference type="EMBL" id="MDE1478820.1"/>
    </source>
</evidence>
<dbReference type="Pfam" id="PF26518">
    <property type="entry name" value="YciY"/>
    <property type="match status" value="1"/>
</dbReference>
<dbReference type="GeneID" id="93910017"/>
<dbReference type="AlphaFoldDB" id="A0AAJ1J801"/>
<dbReference type="RefSeq" id="WP_071824474.1">
    <property type="nucleotide sequence ID" value="NZ_JAILSM010000028.1"/>
</dbReference>
<dbReference type="EMBL" id="JAILSO010000038">
    <property type="protein sequence ID" value="MDE1478820.1"/>
    <property type="molecule type" value="Genomic_DNA"/>
</dbReference>
<gene>
    <name evidence="3" type="ORF">KKJ01_11410</name>
</gene>
<proteinExistence type="inferred from homology"/>
<comment type="caution">
    <text evidence="3">The sequence shown here is derived from an EMBL/GenBank/DDBJ whole genome shotgun (WGS) entry which is preliminary data.</text>
</comment>
<dbReference type="Proteomes" id="UP001222434">
    <property type="component" value="Unassembled WGS sequence"/>
</dbReference>
<sequence>MKHSRNEVGRWRMIRQNIRRRRRWLEGQSRRNLHIYSLRKTNGDRRRRSILFVQSGEYL</sequence>
<protein>
    <recommendedName>
        <fullName evidence="2">Uncharacterized protein YciY</fullName>
    </recommendedName>
</protein>